<dbReference type="GO" id="GO:0003824">
    <property type="term" value="F:catalytic activity"/>
    <property type="evidence" value="ECO:0007669"/>
    <property type="project" value="InterPro"/>
</dbReference>
<evidence type="ECO:0000313" key="2">
    <source>
        <dbReference type="EMBL" id="TDC99445.1"/>
    </source>
</evidence>
<sequence length="369" mass="39608">MTITSVRAKVLAALDRIDPGLGAFITVDPDAALRRADADPGGRLRGMTVAVKDLIDTAALRTTYGSPRYRYHVPKASAPVVSRFEHEGAIVLGKTNLNEYAYGVSGYNPHYGLMRVPGRPDITPGGSSGGSAIAVAAGVCDLAIGTDTGGSVRIPAACCGVYGFKCAHGSVPMTGVHPLSPSHDSIGYLARDLQVIQRVLRIPRLPSASQLRTAYWGDIDLPPMPFDEHWTVFREQSYALHKTRSAEQPEEYGADLHVKMSGPLGDAVGAKQEMRRWRQRFERAFAGFDLLVMPVFPGEPPTVTEVLRDYEDNTLTTSERLLSCTPVANALGWPALAVPADGGALQILGRPGSEPQILAFGARFSTAQE</sequence>
<comment type="caution">
    <text evidence="2">The sequence shown here is derived from an EMBL/GenBank/DDBJ whole genome shotgun (WGS) entry which is preliminary data.</text>
</comment>
<dbReference type="PANTHER" id="PTHR11895:SF67">
    <property type="entry name" value="AMIDASE DOMAIN-CONTAINING PROTEIN"/>
    <property type="match status" value="1"/>
</dbReference>
<protein>
    <submittedName>
        <fullName evidence="2">Amidase</fullName>
    </submittedName>
</protein>
<dbReference type="Pfam" id="PF01425">
    <property type="entry name" value="Amidase"/>
    <property type="match status" value="2"/>
</dbReference>
<gene>
    <name evidence="2" type="ORF">E1292_31805</name>
</gene>
<dbReference type="InterPro" id="IPR023631">
    <property type="entry name" value="Amidase_dom"/>
</dbReference>
<dbReference type="InterPro" id="IPR036928">
    <property type="entry name" value="AS_sf"/>
</dbReference>
<dbReference type="RefSeq" id="WP_132599577.1">
    <property type="nucleotide sequence ID" value="NZ_SMKO01000113.1"/>
</dbReference>
<dbReference type="AlphaFoldDB" id="A0A4V2Y9D7"/>
<keyword evidence="3" id="KW-1185">Reference proteome</keyword>
<evidence type="ECO:0000313" key="3">
    <source>
        <dbReference type="Proteomes" id="UP000295258"/>
    </source>
</evidence>
<dbReference type="Gene3D" id="3.90.1300.10">
    <property type="entry name" value="Amidase signature (AS) domain"/>
    <property type="match status" value="2"/>
</dbReference>
<evidence type="ECO:0000259" key="1">
    <source>
        <dbReference type="Pfam" id="PF01425"/>
    </source>
</evidence>
<dbReference type="SUPFAM" id="SSF75304">
    <property type="entry name" value="Amidase signature (AS) enzymes"/>
    <property type="match status" value="1"/>
</dbReference>
<feature type="domain" description="Amidase" evidence="1">
    <location>
        <begin position="271"/>
        <end position="358"/>
    </location>
</feature>
<organism evidence="2 3">
    <name type="scientific">Nonomuraea deserti</name>
    <dbReference type="NCBI Taxonomy" id="1848322"/>
    <lineage>
        <taxon>Bacteria</taxon>
        <taxon>Bacillati</taxon>
        <taxon>Actinomycetota</taxon>
        <taxon>Actinomycetes</taxon>
        <taxon>Streptosporangiales</taxon>
        <taxon>Streptosporangiaceae</taxon>
        <taxon>Nonomuraea</taxon>
    </lineage>
</organism>
<name>A0A4V2Y9D7_9ACTN</name>
<dbReference type="InterPro" id="IPR000120">
    <property type="entry name" value="Amidase"/>
</dbReference>
<accession>A0A4V2Y9D7</accession>
<proteinExistence type="predicted"/>
<feature type="domain" description="Amidase" evidence="1">
    <location>
        <begin position="10"/>
        <end position="201"/>
    </location>
</feature>
<reference evidence="2 3" key="1">
    <citation type="submission" date="2019-03" db="EMBL/GenBank/DDBJ databases">
        <title>Draft genome sequences of novel Actinobacteria.</title>
        <authorList>
            <person name="Sahin N."/>
            <person name="Ay H."/>
            <person name="Saygin H."/>
        </authorList>
    </citation>
    <scope>NUCLEOTIDE SEQUENCE [LARGE SCALE GENOMIC DNA]</scope>
    <source>
        <strain evidence="2 3">KC310</strain>
    </source>
</reference>
<dbReference type="Proteomes" id="UP000295258">
    <property type="component" value="Unassembled WGS sequence"/>
</dbReference>
<dbReference type="EMBL" id="SMKO01000113">
    <property type="protein sequence ID" value="TDC99445.1"/>
    <property type="molecule type" value="Genomic_DNA"/>
</dbReference>
<dbReference type="PANTHER" id="PTHR11895">
    <property type="entry name" value="TRANSAMIDASE"/>
    <property type="match status" value="1"/>
</dbReference>